<dbReference type="Pfam" id="PF03099">
    <property type="entry name" value="BPL_LplA_LipB"/>
    <property type="match status" value="1"/>
</dbReference>
<proteinExistence type="predicted"/>
<dbReference type="EC" id="6.3.4.15" evidence="3"/>
<sequence length="261" mass="28343">MGVMQIDQEAPVLHCDEVDSTNTHLARIVLGEGSTAPSGIALWASRQNKGRGRDGRAWLSSDEALTFSLMVEASESELEWLTALAGLALLRTILAAGLDATASGEDALSLKWPNDLLINGRKAAGILCEHLDTSVDTHRVIVGIGLNIGALPLEVRDFAASFDTSMSSEERELFIRELRINLQRLFTLPGAPESWREEYSSYMRIFGTQCPLHLPGGIRFTATPISIDEHAHLICRSTEGEILTVTTGEISPTPLVEGHLS</sequence>
<dbReference type="GO" id="GO:0005737">
    <property type="term" value="C:cytoplasm"/>
    <property type="evidence" value="ECO:0007669"/>
    <property type="project" value="TreeGrafter"/>
</dbReference>
<dbReference type="Gene3D" id="3.30.930.10">
    <property type="entry name" value="Bira Bifunctional Protein, Domain 2"/>
    <property type="match status" value="1"/>
</dbReference>
<evidence type="ECO:0000259" key="2">
    <source>
        <dbReference type="PROSITE" id="PS51733"/>
    </source>
</evidence>
<dbReference type="AlphaFoldDB" id="A0A6N2S8S2"/>
<dbReference type="PROSITE" id="PS51733">
    <property type="entry name" value="BPL_LPL_CATALYTIC"/>
    <property type="match status" value="1"/>
</dbReference>
<name>A0A6N2S8S2_9ACTO</name>
<dbReference type="PANTHER" id="PTHR12835:SF5">
    <property type="entry name" value="BIOTIN--PROTEIN LIGASE"/>
    <property type="match status" value="1"/>
</dbReference>
<dbReference type="NCBIfam" id="TIGR00121">
    <property type="entry name" value="birA_ligase"/>
    <property type="match status" value="1"/>
</dbReference>
<organism evidence="3">
    <name type="scientific">Schaalia odontolytica</name>
    <dbReference type="NCBI Taxonomy" id="1660"/>
    <lineage>
        <taxon>Bacteria</taxon>
        <taxon>Bacillati</taxon>
        <taxon>Actinomycetota</taxon>
        <taxon>Actinomycetes</taxon>
        <taxon>Actinomycetales</taxon>
        <taxon>Actinomycetaceae</taxon>
        <taxon>Schaalia</taxon>
    </lineage>
</organism>
<dbReference type="InterPro" id="IPR004143">
    <property type="entry name" value="BPL_LPL_catalytic"/>
</dbReference>
<keyword evidence="1 3" id="KW-0436">Ligase</keyword>
<evidence type="ECO:0000256" key="1">
    <source>
        <dbReference type="ARBA" id="ARBA00022598"/>
    </source>
</evidence>
<reference evidence="3" key="1">
    <citation type="submission" date="2019-11" db="EMBL/GenBank/DDBJ databases">
        <authorList>
            <person name="Feng L."/>
        </authorList>
    </citation>
    <scope>NUCLEOTIDE SEQUENCE</scope>
    <source>
        <strain evidence="3">AodontolyticusLFYP35</strain>
    </source>
</reference>
<dbReference type="GO" id="GO:0004077">
    <property type="term" value="F:biotin--[biotin carboxyl-carrier protein] ligase activity"/>
    <property type="evidence" value="ECO:0007669"/>
    <property type="project" value="UniProtKB-EC"/>
</dbReference>
<dbReference type="PANTHER" id="PTHR12835">
    <property type="entry name" value="BIOTIN PROTEIN LIGASE"/>
    <property type="match status" value="1"/>
</dbReference>
<accession>A0A6N2S8S2</accession>
<dbReference type="SUPFAM" id="SSF55681">
    <property type="entry name" value="Class II aaRS and biotin synthetases"/>
    <property type="match status" value="1"/>
</dbReference>
<dbReference type="InterPro" id="IPR045864">
    <property type="entry name" value="aa-tRNA-synth_II/BPL/LPL"/>
</dbReference>
<feature type="domain" description="BPL/LPL catalytic" evidence="2">
    <location>
        <begin position="13"/>
        <end position="207"/>
    </location>
</feature>
<dbReference type="EMBL" id="CACRSM010000002">
    <property type="protein sequence ID" value="VYS87820.1"/>
    <property type="molecule type" value="Genomic_DNA"/>
</dbReference>
<evidence type="ECO:0000313" key="3">
    <source>
        <dbReference type="EMBL" id="VYS87820.1"/>
    </source>
</evidence>
<gene>
    <name evidence="3" type="primary">birA</name>
    <name evidence="3" type="ORF">AOLFYP35_00669</name>
</gene>
<dbReference type="InterPro" id="IPR004408">
    <property type="entry name" value="Biotin_CoA_COase_ligase"/>
</dbReference>
<protein>
    <submittedName>
        <fullName evidence="3">Bifunctional ligase/repressor BirA</fullName>
        <ecNumber evidence="3">6.3.4.15</ecNumber>
    </submittedName>
</protein>